<protein>
    <submittedName>
        <fullName evidence="2">Uncharacterized protein</fullName>
    </submittedName>
</protein>
<comment type="caution">
    <text evidence="2">The sequence shown here is derived from an EMBL/GenBank/DDBJ whole genome shotgun (WGS) entry which is preliminary data.</text>
</comment>
<feature type="region of interest" description="Disordered" evidence="1">
    <location>
        <begin position="1"/>
        <end position="33"/>
    </location>
</feature>
<dbReference type="Proteomes" id="UP001462502">
    <property type="component" value="Unassembled WGS sequence"/>
</dbReference>
<dbReference type="EMBL" id="JBDXMI010000015">
    <property type="protein sequence ID" value="MEO9387174.1"/>
    <property type="molecule type" value="Genomic_DNA"/>
</dbReference>
<name>A0ABV0J2M1_9NEIS</name>
<dbReference type="RefSeq" id="WP_347937995.1">
    <property type="nucleotide sequence ID" value="NZ_JBDXMI010000015.1"/>
</dbReference>
<organism evidence="2 3">
    <name type="scientific">Chromobacterium phragmitis</name>
    <dbReference type="NCBI Taxonomy" id="2202141"/>
    <lineage>
        <taxon>Bacteria</taxon>
        <taxon>Pseudomonadati</taxon>
        <taxon>Pseudomonadota</taxon>
        <taxon>Betaproteobacteria</taxon>
        <taxon>Neisseriales</taxon>
        <taxon>Chromobacteriaceae</taxon>
        <taxon>Chromobacterium</taxon>
    </lineage>
</organism>
<proteinExistence type="predicted"/>
<feature type="region of interest" description="Disordered" evidence="1">
    <location>
        <begin position="79"/>
        <end position="118"/>
    </location>
</feature>
<sequence>MTDLDALLAELTTEPAETAAEAPAPELELSPAEVEALATEAEGAEAQPAVNAKDVSEPPVAELDLDALLADVTAEGAAPVVEPAPSGKKGGKKAERKAEKKAEPTTLAADPESADTPAEQVKKVRQYFAKKTDRIAAKLGANLADFTLLELPEDGELTPEYIEQSKNSTIEIIDGLGVKPQQRATLLIEWLAGKQTKLNDVIKTAFELLHKDGVVQMGVGGNLMAALGARYSQASARAMGGNTLLMLKALKVLQEDGTANERSVILAVANEKLGLAGEMAAAA</sequence>
<evidence type="ECO:0000313" key="2">
    <source>
        <dbReference type="EMBL" id="MEO9387174.1"/>
    </source>
</evidence>
<accession>A0ABV0J2M1</accession>
<reference evidence="2 3" key="1">
    <citation type="submission" date="2024-05" db="EMBL/GenBank/DDBJ databases">
        <authorList>
            <person name="De Oliveira J.P."/>
            <person name="Noriler S.A."/>
            <person name="De Oliveira A.G."/>
            <person name="Sipoli D.S."/>
        </authorList>
    </citation>
    <scope>NUCLEOTIDE SEQUENCE [LARGE SCALE GENOMIC DNA]</scope>
    <source>
        <strain evidence="2 3">LABIM192</strain>
    </source>
</reference>
<keyword evidence="3" id="KW-1185">Reference proteome</keyword>
<feature type="compositionally biased region" description="Basic and acidic residues" evidence="1">
    <location>
        <begin position="92"/>
        <end position="103"/>
    </location>
</feature>
<evidence type="ECO:0000313" key="3">
    <source>
        <dbReference type="Proteomes" id="UP001462502"/>
    </source>
</evidence>
<evidence type="ECO:0000256" key="1">
    <source>
        <dbReference type="SAM" id="MobiDB-lite"/>
    </source>
</evidence>
<gene>
    <name evidence="2" type="ORF">ABI908_24055</name>
</gene>